<evidence type="ECO:0000313" key="2">
    <source>
        <dbReference type="Proteomes" id="UP000606193"/>
    </source>
</evidence>
<sequence length="246" mass="26488">MAINGINNQSNISSLYNSIFGIGSNSDSSYGISDLAMIRNGSYGKLMKAYYATGNAGKTDSSKTEEETKADQTKLVNVKSQAASLNNSLEDLRSKSLYEPAGTDDKGKNTYDQDKITKSVKDFVDKYNSYVKSSSDVDSVSILKKSVSMIGFTAKNTGMLSKIGITIGENNQLTINEDKLKNASVHDVSSLFQGIGSYGDSVQNLARQSYQLANSQAYQRGNGSSYTYSGSYLALGGANGVMDRYL</sequence>
<accession>A0ABR7MY34</accession>
<reference evidence="1 2" key="1">
    <citation type="submission" date="2020-08" db="EMBL/GenBank/DDBJ databases">
        <title>Genome public.</title>
        <authorList>
            <person name="Liu C."/>
            <person name="Sun Q."/>
        </authorList>
    </citation>
    <scope>NUCLEOTIDE SEQUENCE [LARGE SCALE GENOMIC DNA]</scope>
    <source>
        <strain evidence="1 2">NSJ-37</strain>
    </source>
</reference>
<evidence type="ECO:0008006" key="3">
    <source>
        <dbReference type="Google" id="ProtNLM"/>
    </source>
</evidence>
<name>A0ABR7MY34_9FIRM</name>
<keyword evidence="2" id="KW-1185">Reference proteome</keyword>
<protein>
    <recommendedName>
        <fullName evidence="3">Flagellar hook-associated protein 2 C-terminal domain-containing protein</fullName>
    </recommendedName>
</protein>
<dbReference type="Proteomes" id="UP000606193">
    <property type="component" value="Unassembled WGS sequence"/>
</dbReference>
<evidence type="ECO:0000313" key="1">
    <source>
        <dbReference type="EMBL" id="MBC8561291.1"/>
    </source>
</evidence>
<dbReference type="RefSeq" id="WP_249296993.1">
    <property type="nucleotide sequence ID" value="NZ_JACRSX010000001.1"/>
</dbReference>
<gene>
    <name evidence="1" type="ORF">H8704_01355</name>
</gene>
<proteinExistence type="predicted"/>
<organism evidence="1 2">
    <name type="scientific">Jutongia huaianensis</name>
    <dbReference type="NCBI Taxonomy" id="2763668"/>
    <lineage>
        <taxon>Bacteria</taxon>
        <taxon>Bacillati</taxon>
        <taxon>Bacillota</taxon>
        <taxon>Clostridia</taxon>
        <taxon>Lachnospirales</taxon>
        <taxon>Lachnospiraceae</taxon>
        <taxon>Jutongia</taxon>
    </lineage>
</organism>
<dbReference type="EMBL" id="JACRSX010000001">
    <property type="protein sequence ID" value="MBC8561291.1"/>
    <property type="molecule type" value="Genomic_DNA"/>
</dbReference>
<comment type="caution">
    <text evidence="1">The sequence shown here is derived from an EMBL/GenBank/DDBJ whole genome shotgun (WGS) entry which is preliminary data.</text>
</comment>